<organism evidence="3 4">
    <name type="scientific">Lentibacillus populi</name>
    <dbReference type="NCBI Taxonomy" id="1827502"/>
    <lineage>
        <taxon>Bacteria</taxon>
        <taxon>Bacillati</taxon>
        <taxon>Bacillota</taxon>
        <taxon>Bacilli</taxon>
        <taxon>Bacillales</taxon>
        <taxon>Bacillaceae</taxon>
        <taxon>Lentibacillus</taxon>
    </lineage>
</organism>
<sequence>MKIKELTAYPFILTGIVFLLLFGVISWGVYVDSSWVHTFDLTWIDHFQSYVSNGKTSFIMKITELGNIRLVIALTIILVIVLFFKRKYAEGLWLGGTILVCAAIAVKLLKHLVDRDRPEYLQLITKTNESFPSGHATATTIFYGLIGLLLFLAVKKGWTKFIIAFITLAWILFIMVTRIYLGVHYPTDVLAGFLFGMASVFISVGVYLIARDPLRNLLGKLKLKDKSELLERMRG</sequence>
<feature type="transmembrane region" description="Helical" evidence="1">
    <location>
        <begin position="91"/>
        <end position="113"/>
    </location>
</feature>
<dbReference type="CDD" id="cd03392">
    <property type="entry name" value="PAP2_like_2"/>
    <property type="match status" value="1"/>
</dbReference>
<dbReference type="EMBL" id="BMJD01000031">
    <property type="protein sequence ID" value="GGB52503.1"/>
    <property type="molecule type" value="Genomic_DNA"/>
</dbReference>
<feature type="domain" description="Phosphatidic acid phosphatase type 2/haloperoxidase" evidence="2">
    <location>
        <begin position="94"/>
        <end position="204"/>
    </location>
</feature>
<evidence type="ECO:0000259" key="2">
    <source>
        <dbReference type="SMART" id="SM00014"/>
    </source>
</evidence>
<protein>
    <submittedName>
        <fullName evidence="3">Phosphatase PAP2 family protein</fullName>
    </submittedName>
</protein>
<dbReference type="InterPro" id="IPR000326">
    <property type="entry name" value="PAP2/HPO"/>
</dbReference>
<accession>A0A9W5U078</accession>
<gene>
    <name evidence="3" type="ORF">GCM10011409_32580</name>
</gene>
<feature type="transmembrane region" description="Helical" evidence="1">
    <location>
        <begin position="7"/>
        <end position="30"/>
    </location>
</feature>
<comment type="caution">
    <text evidence="3">The sequence shown here is derived from an EMBL/GenBank/DDBJ whole genome shotgun (WGS) entry which is preliminary data.</text>
</comment>
<evidence type="ECO:0000313" key="3">
    <source>
        <dbReference type="EMBL" id="GGB52503.1"/>
    </source>
</evidence>
<keyword evidence="1" id="KW-0812">Transmembrane</keyword>
<proteinExistence type="predicted"/>
<dbReference type="SUPFAM" id="SSF48317">
    <property type="entry name" value="Acid phosphatase/Vanadium-dependent haloperoxidase"/>
    <property type="match status" value="1"/>
</dbReference>
<dbReference type="Gene3D" id="1.20.144.10">
    <property type="entry name" value="Phosphatidic acid phosphatase type 2/haloperoxidase"/>
    <property type="match status" value="2"/>
</dbReference>
<feature type="transmembrane region" description="Helical" evidence="1">
    <location>
        <begin position="133"/>
        <end position="154"/>
    </location>
</feature>
<dbReference type="Proteomes" id="UP000621492">
    <property type="component" value="Unassembled WGS sequence"/>
</dbReference>
<dbReference type="Pfam" id="PF01569">
    <property type="entry name" value="PAP2"/>
    <property type="match status" value="1"/>
</dbReference>
<keyword evidence="4" id="KW-1185">Reference proteome</keyword>
<dbReference type="PANTHER" id="PTHR14969:SF13">
    <property type="entry name" value="AT30094P"/>
    <property type="match status" value="1"/>
</dbReference>
<evidence type="ECO:0000256" key="1">
    <source>
        <dbReference type="SAM" id="Phobius"/>
    </source>
</evidence>
<dbReference type="InterPro" id="IPR036938">
    <property type="entry name" value="PAP2/HPO_sf"/>
</dbReference>
<feature type="transmembrane region" description="Helical" evidence="1">
    <location>
        <begin position="161"/>
        <end position="183"/>
    </location>
</feature>
<keyword evidence="1" id="KW-0472">Membrane</keyword>
<name>A0A9W5U078_9BACI</name>
<evidence type="ECO:0000313" key="4">
    <source>
        <dbReference type="Proteomes" id="UP000621492"/>
    </source>
</evidence>
<feature type="transmembrane region" description="Helical" evidence="1">
    <location>
        <begin position="189"/>
        <end position="210"/>
    </location>
</feature>
<reference evidence="3" key="2">
    <citation type="submission" date="2020-09" db="EMBL/GenBank/DDBJ databases">
        <authorList>
            <person name="Sun Q."/>
            <person name="Zhou Y."/>
        </authorList>
    </citation>
    <scope>NUCLEOTIDE SEQUENCE</scope>
    <source>
        <strain evidence="3">CGMCC 1.15454</strain>
    </source>
</reference>
<keyword evidence="1" id="KW-1133">Transmembrane helix</keyword>
<dbReference type="PANTHER" id="PTHR14969">
    <property type="entry name" value="SPHINGOSINE-1-PHOSPHATE PHOSPHOHYDROLASE"/>
    <property type="match status" value="1"/>
</dbReference>
<reference evidence="3" key="1">
    <citation type="journal article" date="2014" name="Int. J. Syst. Evol. Microbiol.">
        <title>Complete genome sequence of Corynebacterium casei LMG S-19264T (=DSM 44701T), isolated from a smear-ripened cheese.</title>
        <authorList>
            <consortium name="US DOE Joint Genome Institute (JGI-PGF)"/>
            <person name="Walter F."/>
            <person name="Albersmeier A."/>
            <person name="Kalinowski J."/>
            <person name="Ruckert C."/>
        </authorList>
    </citation>
    <scope>NUCLEOTIDE SEQUENCE</scope>
    <source>
        <strain evidence="3">CGMCC 1.15454</strain>
    </source>
</reference>
<dbReference type="SMART" id="SM00014">
    <property type="entry name" value="acidPPc"/>
    <property type="match status" value="1"/>
</dbReference>
<feature type="transmembrane region" description="Helical" evidence="1">
    <location>
        <begin position="66"/>
        <end position="84"/>
    </location>
</feature>
<dbReference type="AlphaFoldDB" id="A0A9W5U078"/>